<name>A0A2U2BGE3_ALCFA</name>
<gene>
    <name evidence="1" type="ORF">DF183_14575</name>
</gene>
<evidence type="ECO:0008006" key="3">
    <source>
        <dbReference type="Google" id="ProtNLM"/>
    </source>
</evidence>
<dbReference type="RefSeq" id="WP_109089430.1">
    <property type="nucleotide sequence ID" value="NZ_QEXO01000004.1"/>
</dbReference>
<evidence type="ECO:0000313" key="2">
    <source>
        <dbReference type="Proteomes" id="UP000245216"/>
    </source>
</evidence>
<dbReference type="AlphaFoldDB" id="A0A2U2BGE3"/>
<organism evidence="1 2">
    <name type="scientific">Alcaligenes faecalis</name>
    <dbReference type="NCBI Taxonomy" id="511"/>
    <lineage>
        <taxon>Bacteria</taxon>
        <taxon>Pseudomonadati</taxon>
        <taxon>Pseudomonadota</taxon>
        <taxon>Betaproteobacteria</taxon>
        <taxon>Burkholderiales</taxon>
        <taxon>Alcaligenaceae</taxon>
        <taxon>Alcaligenes</taxon>
    </lineage>
</organism>
<dbReference type="Pfam" id="PF07374">
    <property type="entry name" value="DUF1492"/>
    <property type="match status" value="1"/>
</dbReference>
<sequence>MKSQIEILLGEWGRWKRGENRSVLGYPKKAAFMVMRVDGGTHMDPSEFVSDKEVERLDAEVNAIHPEYRAILSMHYVRPGAIKEKLERLSISRAMYYFRLEFATKQLAFQMGFVPPGVSVAQQGAAAQGM</sequence>
<accession>A0A2U2BGE3</accession>
<dbReference type="Proteomes" id="UP000245216">
    <property type="component" value="Unassembled WGS sequence"/>
</dbReference>
<proteinExistence type="predicted"/>
<reference evidence="1 2" key="1">
    <citation type="submission" date="2018-05" db="EMBL/GenBank/DDBJ databases">
        <title>Genome Sequence of an Efficient Indole-Degrading Bacterium, Alcaligenes sp.YBY.</title>
        <authorList>
            <person name="Yang B."/>
        </authorList>
    </citation>
    <scope>NUCLEOTIDE SEQUENCE [LARGE SCALE GENOMIC DNA]</scope>
    <source>
        <strain evidence="1 2">YBY</strain>
    </source>
</reference>
<dbReference type="EMBL" id="QEXO01000004">
    <property type="protein sequence ID" value="PWE13056.1"/>
    <property type="molecule type" value="Genomic_DNA"/>
</dbReference>
<dbReference type="InterPro" id="IPR010861">
    <property type="entry name" value="DUF1492"/>
</dbReference>
<reference evidence="1 2" key="2">
    <citation type="submission" date="2018-05" db="EMBL/GenBank/DDBJ databases">
        <authorList>
            <person name="Lanie J.A."/>
            <person name="Ng W.-L."/>
            <person name="Kazmierczak K.M."/>
            <person name="Andrzejewski T.M."/>
            <person name="Davidsen T.M."/>
            <person name="Wayne K.J."/>
            <person name="Tettelin H."/>
            <person name="Glass J.I."/>
            <person name="Rusch D."/>
            <person name="Podicherti R."/>
            <person name="Tsui H.-C.T."/>
            <person name="Winkler M.E."/>
        </authorList>
    </citation>
    <scope>NUCLEOTIDE SEQUENCE [LARGE SCALE GENOMIC DNA]</scope>
    <source>
        <strain evidence="1 2">YBY</strain>
    </source>
</reference>
<comment type="caution">
    <text evidence="1">The sequence shown here is derived from an EMBL/GenBank/DDBJ whole genome shotgun (WGS) entry which is preliminary data.</text>
</comment>
<protein>
    <recommendedName>
        <fullName evidence="3">DUF1492 domain-containing protein</fullName>
    </recommendedName>
</protein>
<evidence type="ECO:0000313" key="1">
    <source>
        <dbReference type="EMBL" id="PWE13056.1"/>
    </source>
</evidence>